<proteinExistence type="predicted"/>
<dbReference type="Pfam" id="PF00665">
    <property type="entry name" value="rve"/>
    <property type="match status" value="1"/>
</dbReference>
<evidence type="ECO:0000313" key="2">
    <source>
        <dbReference type="EMBL" id="MBE9033492.1"/>
    </source>
</evidence>
<dbReference type="InterPro" id="IPR012337">
    <property type="entry name" value="RNaseH-like_sf"/>
</dbReference>
<protein>
    <submittedName>
        <fullName evidence="2">DDE-type integrase/transposase/recombinase</fullName>
    </submittedName>
</protein>
<dbReference type="AlphaFoldDB" id="A0A928VTN4"/>
<dbReference type="PANTHER" id="PTHR46889:SF4">
    <property type="entry name" value="TRANSPOSASE INSO FOR INSERTION SEQUENCE ELEMENT IS911B-RELATED"/>
    <property type="match status" value="1"/>
</dbReference>
<keyword evidence="3" id="KW-1185">Reference proteome</keyword>
<dbReference type="InterPro" id="IPR036397">
    <property type="entry name" value="RNaseH_sf"/>
</dbReference>
<dbReference type="GO" id="GO:0003676">
    <property type="term" value="F:nucleic acid binding"/>
    <property type="evidence" value="ECO:0007669"/>
    <property type="project" value="InterPro"/>
</dbReference>
<dbReference type="EMBL" id="JADEXQ010000220">
    <property type="protein sequence ID" value="MBE9033492.1"/>
    <property type="molecule type" value="Genomic_DNA"/>
</dbReference>
<comment type="caution">
    <text evidence="2">The sequence shown here is derived from an EMBL/GenBank/DDBJ whole genome shotgun (WGS) entry which is preliminary data.</text>
</comment>
<dbReference type="PANTHER" id="PTHR46889">
    <property type="entry name" value="TRANSPOSASE INSF FOR INSERTION SEQUENCE IS3B-RELATED"/>
    <property type="match status" value="1"/>
</dbReference>
<sequence>MLRDVVITRVNQVWSTDITYLPFRRSHFYLVAIMDWFSRKVLSWRLSNTLEMRFCIEALQSALKDYP</sequence>
<reference evidence="2" key="1">
    <citation type="submission" date="2020-10" db="EMBL/GenBank/DDBJ databases">
        <authorList>
            <person name="Castelo-Branco R."/>
            <person name="Eusebio N."/>
            <person name="Adriana R."/>
            <person name="Vieira A."/>
            <person name="Brugerolle De Fraissinette N."/>
            <person name="Rezende De Castro R."/>
            <person name="Schneider M.P."/>
            <person name="Vasconcelos V."/>
            <person name="Leao P.N."/>
        </authorList>
    </citation>
    <scope>NUCLEOTIDE SEQUENCE</scope>
    <source>
        <strain evidence="2">LEGE 11480</strain>
    </source>
</reference>
<dbReference type="InterPro" id="IPR050900">
    <property type="entry name" value="Transposase_IS3/IS150/IS904"/>
</dbReference>
<dbReference type="Gene3D" id="3.30.420.10">
    <property type="entry name" value="Ribonuclease H-like superfamily/Ribonuclease H"/>
    <property type="match status" value="1"/>
</dbReference>
<dbReference type="InterPro" id="IPR001584">
    <property type="entry name" value="Integrase_cat-core"/>
</dbReference>
<evidence type="ECO:0000313" key="3">
    <source>
        <dbReference type="Proteomes" id="UP000625316"/>
    </source>
</evidence>
<accession>A0A928VTN4</accession>
<dbReference type="Proteomes" id="UP000625316">
    <property type="component" value="Unassembled WGS sequence"/>
</dbReference>
<name>A0A928VTN4_9CYAN</name>
<feature type="domain" description="Integrase catalytic" evidence="1">
    <location>
        <begin position="8"/>
        <end position="65"/>
    </location>
</feature>
<dbReference type="SUPFAM" id="SSF53098">
    <property type="entry name" value="Ribonuclease H-like"/>
    <property type="match status" value="1"/>
</dbReference>
<evidence type="ECO:0000259" key="1">
    <source>
        <dbReference type="Pfam" id="PF00665"/>
    </source>
</evidence>
<dbReference type="GO" id="GO:0015074">
    <property type="term" value="P:DNA integration"/>
    <property type="evidence" value="ECO:0007669"/>
    <property type="project" value="InterPro"/>
</dbReference>
<organism evidence="2 3">
    <name type="scientific">Romeriopsis navalis LEGE 11480</name>
    <dbReference type="NCBI Taxonomy" id="2777977"/>
    <lineage>
        <taxon>Bacteria</taxon>
        <taxon>Bacillati</taxon>
        <taxon>Cyanobacteriota</taxon>
        <taxon>Cyanophyceae</taxon>
        <taxon>Leptolyngbyales</taxon>
        <taxon>Leptolyngbyaceae</taxon>
        <taxon>Romeriopsis</taxon>
        <taxon>Romeriopsis navalis</taxon>
    </lineage>
</organism>
<gene>
    <name evidence="2" type="ORF">IQ266_27560</name>
</gene>